<dbReference type="GO" id="GO:0005794">
    <property type="term" value="C:Golgi apparatus"/>
    <property type="evidence" value="ECO:0007669"/>
    <property type="project" value="UniProtKB-ARBA"/>
</dbReference>
<feature type="region of interest" description="Disordered" evidence="5">
    <location>
        <begin position="714"/>
        <end position="736"/>
    </location>
</feature>
<dbReference type="Pfam" id="PF12783">
    <property type="entry name" value="Sec7-like_HUS"/>
    <property type="match status" value="1"/>
</dbReference>
<evidence type="ECO:0000256" key="3">
    <source>
        <dbReference type="ARBA" id="ARBA00022927"/>
    </source>
</evidence>
<accession>A0A3N4M044</accession>
<keyword evidence="3" id="KW-0653">Protein transport</keyword>
<dbReference type="InterPro" id="IPR032629">
    <property type="entry name" value="DCB_dom"/>
</dbReference>
<dbReference type="EMBL" id="ML121529">
    <property type="protein sequence ID" value="RPB28437.1"/>
    <property type="molecule type" value="Genomic_DNA"/>
</dbReference>
<gene>
    <name evidence="9" type="ORF">L211DRAFT_801773</name>
</gene>
<dbReference type="PANTHER" id="PTHR10663:SF333">
    <property type="entry name" value="PROTEIN MON2 HOMOLOG"/>
    <property type="match status" value="1"/>
</dbReference>
<keyword evidence="10" id="KW-1185">Reference proteome</keyword>
<evidence type="ECO:0000259" key="6">
    <source>
        <dbReference type="Pfam" id="PF12783"/>
    </source>
</evidence>
<dbReference type="InParanoid" id="A0A3N4M044"/>
<dbReference type="Proteomes" id="UP000267821">
    <property type="component" value="Unassembled WGS sequence"/>
</dbReference>
<name>A0A3N4M044_9PEZI</name>
<evidence type="ECO:0000256" key="2">
    <source>
        <dbReference type="ARBA" id="ARBA00022448"/>
    </source>
</evidence>
<dbReference type="PANTHER" id="PTHR10663">
    <property type="entry name" value="GUANYL-NUCLEOTIDE EXCHANGE FACTOR"/>
    <property type="match status" value="1"/>
</dbReference>
<dbReference type="FunCoup" id="A0A3N4M044">
    <property type="interactions" value="757"/>
</dbReference>
<dbReference type="InterPro" id="IPR032691">
    <property type="entry name" value="Mon2/Sec7/BIG1-like_HUS"/>
</dbReference>
<comment type="similarity">
    <text evidence="1">Belongs to the MON2 family.</text>
</comment>
<evidence type="ECO:0000259" key="8">
    <source>
        <dbReference type="Pfam" id="PF16213"/>
    </source>
</evidence>
<dbReference type="OrthoDB" id="294853at2759"/>
<dbReference type="SUPFAM" id="SSF48371">
    <property type="entry name" value="ARM repeat"/>
    <property type="match status" value="1"/>
</dbReference>
<dbReference type="GO" id="GO:0015031">
    <property type="term" value="P:protein transport"/>
    <property type="evidence" value="ECO:0007669"/>
    <property type="project" value="UniProtKB-KW"/>
</dbReference>
<dbReference type="InterPro" id="IPR016024">
    <property type="entry name" value="ARM-type_fold"/>
</dbReference>
<keyword evidence="4" id="KW-0175">Coiled coil</keyword>
<protein>
    <recommendedName>
        <fullName evidence="11">Endosomal peripheral membrane protein</fullName>
    </recommendedName>
</protein>
<evidence type="ECO:0000256" key="4">
    <source>
        <dbReference type="SAM" id="Coils"/>
    </source>
</evidence>
<proteinExistence type="inferred from homology"/>
<evidence type="ECO:0000313" key="10">
    <source>
        <dbReference type="Proteomes" id="UP000267821"/>
    </source>
</evidence>
<sequence>MTAQVLNVELSNLIQESKRKNSDLRQAAEKSLNELKGLGPRPEHQIAAELSQRGNFLQPFLIACGTKNAKFISIAVLCLQRLVVAKALARVVPPTPHGDWSKALTLDFSVDIQLKILQALPPLLQNYADDLQGRLLGEVLLLCSILQGSKMGVVNNTAAATLQQLVISIFDKVVTEDDKALEIPATEEAPSGNRTVSVRAAAFDAYRVFLDLCLLTEGQKPQFLRFNVLPQTFGLELIESVLTNHSDIFLSHSEQAHILRTRVVPLVIRSLGERLNFPTTVRITRVLYILLRRHLSILAPDCETALGILTHMLDPEAAPQWKRALCMEVFRGICSEPALVRKIFSEYDAKEGGKPILKELVAALTRLATEKPAVIGLGAQSTVPVGQAVPRDASSEQAALEAGGVAGIIGGAVGLGEITVPGLSTQWSLIRVPCIDQLDKTDPPSTPESYIYCLTLTCINSFSEGLAKFILPLTIPNDGSKGSRRRVHRERSSSLPKGSGEGSASESPARTPSPSKRPLQRRTTQRRTYIPGNPLILESHPLYADIQTSAAIVEACWPALLASCSTFLYAALDAELYHALVRSFQKFAHVAGLLRLVTPRDAFLTTLGKAAVPSNVLSANTVASPNQTESTSTFGNAKGLLGVDTLVGSSSSPGNDRLSTSSDAQPPTLNSRNLLCLRALINLGIALGPTLESSWAIILETLQQADYILNNSSRKAGRQGSTTAGKADAQKQNDSNLMVNVGPELAAVEASTVKMFESTRDFPDEALLSVINALCKLTEMESDLAKPPISAKSSTNFHKRTQSSGSVRLVSNIGENVFAIAKLGELAQLNMSRIIGPNPATNGWTMIVNQLTAVARIRELSNTVRLKAAEILNEITIAAARAVTEENTENVAEVQRRILTTLKDVLEFTDKSSDGKVDSSTKSAELEIHRAGLESLNAILEHSGQSLIAGWEIVFDIITSIFDSKGKSNYGLVPISELEIAVVAKSPRLIRSSFSSLQLICSDFLSTLPTPCILVLVDALYAFCSQLDDLNISLTTITFFWNVSDFLQTRGGPTGAFASEVDSEEELTALVRRTDISDLNAALWMVLLLRLTSVSKDKRSEVRNGSIQTLFRIFDTYGHRLDPRSWSSCLQIVVFKMMDTRETEDAEQSAAERKLWDDTINLVLGGIGTLYSNYFQIFSQQTDFRNTWAVFIRYLEGLLGRHSFEVNTTVFKVLGSVLEKVGDPEKLDIESKDEAWRMWSSQGVNLVDSLPEGSRSGIQDTLTAFVEAFKPLYKLLEPMTDAQVVQKALDIFHGCILYPDSPAYFQDTEILTPLQAAILNSMHIIRTDTPQVPALMLKKLSYFSTIAYSADRLPPPKNPKQVRPSYIALAVFSMKQMEHVSLSHVGQPGIYTDGALAQVLKSLKVPISLKYDFSPPKVGKRPLNLWRNATHTALAILRQALPAMEHLAIEGSHQGEIWEQVADLVSSVVHVKSQKLGDPATSDEDESFDIDAFEKFRGLIIPSLGKLVVPEEAVVNFVVNVYCASLLYKVDSDPREDADKVGLGMIRAGGTSELELQRRRRMSYACIDELMSLFAVKEGDHAELIRLASVTSRYLVLRVALVLSLFISDQPLRGRMPQPIVQRKELLYILQHFVDLNSSSTAVSLDSPNPLPIRTNKPHLFRLFPLLSQAIAIAQGDQGLLEWLSKAVAELSKALEAY</sequence>
<feature type="domain" description="Mon2/Sec7/BIG1-like dimerisation and cyclophilin-binding" evidence="8">
    <location>
        <begin position="4"/>
        <end position="177"/>
    </location>
</feature>
<dbReference type="STRING" id="1051890.A0A3N4M044"/>
<evidence type="ECO:0000256" key="1">
    <source>
        <dbReference type="ARBA" id="ARBA00008144"/>
    </source>
</evidence>
<evidence type="ECO:0000259" key="7">
    <source>
        <dbReference type="Pfam" id="PF16206"/>
    </source>
</evidence>
<organism evidence="9 10">
    <name type="scientific">Terfezia boudieri ATCC MYA-4762</name>
    <dbReference type="NCBI Taxonomy" id="1051890"/>
    <lineage>
        <taxon>Eukaryota</taxon>
        <taxon>Fungi</taxon>
        <taxon>Dikarya</taxon>
        <taxon>Ascomycota</taxon>
        <taxon>Pezizomycotina</taxon>
        <taxon>Pezizomycetes</taxon>
        <taxon>Pezizales</taxon>
        <taxon>Pezizaceae</taxon>
        <taxon>Terfezia</taxon>
    </lineage>
</organism>
<dbReference type="Pfam" id="PF16206">
    <property type="entry name" value="Mon2_C"/>
    <property type="match status" value="1"/>
</dbReference>
<reference evidence="9 10" key="1">
    <citation type="journal article" date="2018" name="Nat. Ecol. Evol.">
        <title>Pezizomycetes genomes reveal the molecular basis of ectomycorrhizal truffle lifestyle.</title>
        <authorList>
            <person name="Murat C."/>
            <person name="Payen T."/>
            <person name="Noel B."/>
            <person name="Kuo A."/>
            <person name="Morin E."/>
            <person name="Chen J."/>
            <person name="Kohler A."/>
            <person name="Krizsan K."/>
            <person name="Balestrini R."/>
            <person name="Da Silva C."/>
            <person name="Montanini B."/>
            <person name="Hainaut M."/>
            <person name="Levati E."/>
            <person name="Barry K.W."/>
            <person name="Belfiori B."/>
            <person name="Cichocki N."/>
            <person name="Clum A."/>
            <person name="Dockter R.B."/>
            <person name="Fauchery L."/>
            <person name="Guy J."/>
            <person name="Iotti M."/>
            <person name="Le Tacon F."/>
            <person name="Lindquist E.A."/>
            <person name="Lipzen A."/>
            <person name="Malagnac F."/>
            <person name="Mello A."/>
            <person name="Molinier V."/>
            <person name="Miyauchi S."/>
            <person name="Poulain J."/>
            <person name="Riccioni C."/>
            <person name="Rubini A."/>
            <person name="Sitrit Y."/>
            <person name="Splivallo R."/>
            <person name="Traeger S."/>
            <person name="Wang M."/>
            <person name="Zifcakova L."/>
            <person name="Wipf D."/>
            <person name="Zambonelli A."/>
            <person name="Paolocci F."/>
            <person name="Nowrousian M."/>
            <person name="Ottonello S."/>
            <person name="Baldrian P."/>
            <person name="Spatafora J.W."/>
            <person name="Henrissat B."/>
            <person name="Nagy L.G."/>
            <person name="Aury J.M."/>
            <person name="Wincker P."/>
            <person name="Grigoriev I.V."/>
            <person name="Bonfante P."/>
            <person name="Martin F.M."/>
        </authorList>
    </citation>
    <scope>NUCLEOTIDE SEQUENCE [LARGE SCALE GENOMIC DNA]</scope>
    <source>
        <strain evidence="9 10">ATCC MYA-4762</strain>
    </source>
</reference>
<keyword evidence="2" id="KW-0813">Transport</keyword>
<dbReference type="Pfam" id="PF16213">
    <property type="entry name" value="DCB"/>
    <property type="match status" value="1"/>
</dbReference>
<evidence type="ECO:0008006" key="11">
    <source>
        <dbReference type="Google" id="ProtNLM"/>
    </source>
</evidence>
<feature type="domain" description="Mon2/Sec7/BIG1-like HUS" evidence="6">
    <location>
        <begin position="202"/>
        <end position="356"/>
    </location>
</feature>
<feature type="region of interest" description="Disordered" evidence="5">
    <location>
        <begin position="480"/>
        <end position="525"/>
    </location>
</feature>
<dbReference type="InterPro" id="IPR032817">
    <property type="entry name" value="Mon2_C"/>
</dbReference>
<feature type="domain" description="Mon2 C-terminal" evidence="7">
    <location>
        <begin position="1003"/>
        <end position="1225"/>
    </location>
</feature>
<feature type="coiled-coil region" evidence="4">
    <location>
        <begin position="7"/>
        <end position="34"/>
    </location>
</feature>
<evidence type="ECO:0000256" key="5">
    <source>
        <dbReference type="SAM" id="MobiDB-lite"/>
    </source>
</evidence>
<evidence type="ECO:0000313" key="9">
    <source>
        <dbReference type="EMBL" id="RPB28437.1"/>
    </source>
</evidence>